<dbReference type="Proteomes" id="UP001163321">
    <property type="component" value="Chromosome 1"/>
</dbReference>
<proteinExistence type="predicted"/>
<organism evidence="1 2">
    <name type="scientific">Peronosclerospora sorghi</name>
    <dbReference type="NCBI Taxonomy" id="230839"/>
    <lineage>
        <taxon>Eukaryota</taxon>
        <taxon>Sar</taxon>
        <taxon>Stramenopiles</taxon>
        <taxon>Oomycota</taxon>
        <taxon>Peronosporomycetes</taxon>
        <taxon>Peronosporales</taxon>
        <taxon>Peronosporaceae</taxon>
        <taxon>Peronosclerospora</taxon>
    </lineage>
</organism>
<name>A0ACC0WTD2_9STRA</name>
<comment type="caution">
    <text evidence="1">The sequence shown here is derived from an EMBL/GenBank/DDBJ whole genome shotgun (WGS) entry which is preliminary data.</text>
</comment>
<dbReference type="EMBL" id="CM047580">
    <property type="protein sequence ID" value="KAI9921319.1"/>
    <property type="molecule type" value="Genomic_DNA"/>
</dbReference>
<reference evidence="1 2" key="1">
    <citation type="journal article" date="2022" name="bioRxiv">
        <title>The genome of the oomycete Peronosclerospora sorghi, a cosmopolitan pathogen of maize and sorghum, is inflated with dispersed pseudogenes.</title>
        <authorList>
            <person name="Fletcher K."/>
            <person name="Martin F."/>
            <person name="Isakeit T."/>
            <person name="Cavanaugh K."/>
            <person name="Magill C."/>
            <person name="Michelmore R."/>
        </authorList>
    </citation>
    <scope>NUCLEOTIDE SEQUENCE [LARGE SCALE GENOMIC DNA]</scope>
    <source>
        <strain evidence="1">P6</strain>
    </source>
</reference>
<protein>
    <submittedName>
        <fullName evidence="1">Uncharacterized protein</fullName>
    </submittedName>
</protein>
<sequence>MSIRAHGTKRTRSKNTDVSEYLGYDTIYQAMLQHKRVRLLSPDIPCGPRCSSVASDTRSSDETTGSTVWEKPWKGSEIALLNKLEHCLGPNPCILAALVGTRSCSDVADFVEHRARFARRDASNYELLRRGVDGKSRERCNGVIGNSYEHLCRTRSQRMKDRGANHEYIPCNQHGASCNSAQCSCIRRDHYCEKACGCSPDFSNRFPGCHCEVGQCRTSACPCYFAARECDPDTCTSCGASELPVVLADDESKHKTIAQLKISGNVNLLRGKMHRIGVSASETHGWGAYALETAKKGEFMYEYIWLLVIPRRSRAAREHSVVDATRKGNKSKFANHDRSKPLANRGRAAVVTVDEERHPRSTTWKRTSRYRRFRFFRNIAAICPGRYSPSSLTTKLSSESSSNGSFRRTRDSFLKRSRRCEAADVECFCRKSSNAC</sequence>
<keyword evidence="2" id="KW-1185">Reference proteome</keyword>
<accession>A0ACC0WTD2</accession>
<evidence type="ECO:0000313" key="2">
    <source>
        <dbReference type="Proteomes" id="UP001163321"/>
    </source>
</evidence>
<gene>
    <name evidence="1" type="ORF">PsorP6_000866</name>
</gene>
<evidence type="ECO:0000313" key="1">
    <source>
        <dbReference type="EMBL" id="KAI9921319.1"/>
    </source>
</evidence>